<keyword evidence="2" id="KW-1185">Reference proteome</keyword>
<evidence type="ECO:0000313" key="2">
    <source>
        <dbReference type="Proteomes" id="UP000268093"/>
    </source>
</evidence>
<organism evidence="1 2">
    <name type="scientific">Jimgerdemannia flammicorona</name>
    <dbReference type="NCBI Taxonomy" id="994334"/>
    <lineage>
        <taxon>Eukaryota</taxon>
        <taxon>Fungi</taxon>
        <taxon>Fungi incertae sedis</taxon>
        <taxon>Mucoromycota</taxon>
        <taxon>Mucoromycotina</taxon>
        <taxon>Endogonomycetes</taxon>
        <taxon>Endogonales</taxon>
        <taxon>Endogonaceae</taxon>
        <taxon>Jimgerdemannia</taxon>
    </lineage>
</organism>
<evidence type="ECO:0000313" key="1">
    <source>
        <dbReference type="EMBL" id="RUP52090.1"/>
    </source>
</evidence>
<sequence>MGSWTVPPNTPECEAWFLGAKPIVVGNADSINVGEVALGLGDDKLIQALGAGFLHTLEAHLQVDGEVDAQTLVRLNHVQPTEDGPLVVCGAASIQAVLGVLNELERVNAPAVLFQSL</sequence>
<reference evidence="1 2" key="1">
    <citation type="journal article" date="2018" name="New Phytol.">
        <title>Phylogenomics of Endogonaceae and evolution of mycorrhizas within Mucoromycota.</title>
        <authorList>
            <person name="Chang Y."/>
            <person name="Desiro A."/>
            <person name="Na H."/>
            <person name="Sandor L."/>
            <person name="Lipzen A."/>
            <person name="Clum A."/>
            <person name="Barry K."/>
            <person name="Grigoriev I.V."/>
            <person name="Martin F.M."/>
            <person name="Stajich J.E."/>
            <person name="Smith M.E."/>
            <person name="Bonito G."/>
            <person name="Spatafora J.W."/>
        </authorList>
    </citation>
    <scope>NUCLEOTIDE SEQUENCE [LARGE SCALE GENOMIC DNA]</scope>
    <source>
        <strain evidence="1 2">GMNB39</strain>
    </source>
</reference>
<dbReference type="AlphaFoldDB" id="A0A433DMI9"/>
<dbReference type="EMBL" id="RBNI01000203">
    <property type="protein sequence ID" value="RUP52090.1"/>
    <property type="molecule type" value="Genomic_DNA"/>
</dbReference>
<accession>A0A433DMI9</accession>
<comment type="caution">
    <text evidence="1">The sequence shown here is derived from an EMBL/GenBank/DDBJ whole genome shotgun (WGS) entry which is preliminary data.</text>
</comment>
<protein>
    <submittedName>
        <fullName evidence="1">Uncharacterized protein</fullName>
    </submittedName>
</protein>
<dbReference type="Proteomes" id="UP000268093">
    <property type="component" value="Unassembled WGS sequence"/>
</dbReference>
<gene>
    <name evidence="1" type="ORF">BC936DRAFT_141684</name>
</gene>
<proteinExistence type="predicted"/>
<name>A0A433DMI9_9FUNG</name>